<dbReference type="EMBL" id="JAUSTZ010000007">
    <property type="protein sequence ID" value="MDQ0226953.1"/>
    <property type="molecule type" value="Genomic_DNA"/>
</dbReference>
<name>A0ABT9Z5S5_9BACI</name>
<proteinExistence type="predicted"/>
<evidence type="ECO:0000313" key="3">
    <source>
        <dbReference type="EMBL" id="MDQ0226953.1"/>
    </source>
</evidence>
<dbReference type="Pfam" id="PF10335">
    <property type="entry name" value="DUF294_C"/>
    <property type="match status" value="1"/>
</dbReference>
<dbReference type="Proteomes" id="UP001232245">
    <property type="component" value="Unassembled WGS sequence"/>
</dbReference>
<gene>
    <name evidence="3" type="ORF">J2S02_003298</name>
</gene>
<organism evidence="3 4">
    <name type="scientific">Metabacillus niabensis</name>
    <dbReference type="NCBI Taxonomy" id="324854"/>
    <lineage>
        <taxon>Bacteria</taxon>
        <taxon>Bacillati</taxon>
        <taxon>Bacillota</taxon>
        <taxon>Bacilli</taxon>
        <taxon>Bacillales</taxon>
        <taxon>Bacillaceae</taxon>
        <taxon>Metabacillus</taxon>
    </lineage>
</organism>
<dbReference type="RefSeq" id="WP_145580858.1">
    <property type="nucleotide sequence ID" value="NZ_CADEPK010000379.1"/>
</dbReference>
<accession>A0ABT9Z5S5</accession>
<dbReference type="Pfam" id="PF03445">
    <property type="entry name" value="DUF294"/>
    <property type="match status" value="1"/>
</dbReference>
<protein>
    <submittedName>
        <fullName evidence="3">CBS domain-containing protein</fullName>
    </submittedName>
</protein>
<dbReference type="InterPro" id="IPR005105">
    <property type="entry name" value="GlnD_Uridyltrans_N"/>
</dbReference>
<reference evidence="3 4" key="1">
    <citation type="submission" date="2023-07" db="EMBL/GenBank/DDBJ databases">
        <title>Genomic Encyclopedia of Type Strains, Phase IV (KMG-IV): sequencing the most valuable type-strain genomes for metagenomic binning, comparative biology and taxonomic classification.</title>
        <authorList>
            <person name="Goeker M."/>
        </authorList>
    </citation>
    <scope>NUCLEOTIDE SEQUENCE [LARGE SCALE GENOMIC DNA]</scope>
    <source>
        <strain evidence="3 4">DSM 17723</strain>
    </source>
</reference>
<keyword evidence="4" id="KW-1185">Reference proteome</keyword>
<feature type="domain" description="Protein-PII uridylyltransferase N-terminal" evidence="1">
    <location>
        <begin position="27"/>
        <end position="143"/>
    </location>
</feature>
<feature type="domain" description="DUF294" evidence="2">
    <location>
        <begin position="183"/>
        <end position="320"/>
    </location>
</feature>
<dbReference type="CDD" id="cd05401">
    <property type="entry name" value="NT_GlnE_GlnD_like"/>
    <property type="match status" value="1"/>
</dbReference>
<evidence type="ECO:0000259" key="2">
    <source>
        <dbReference type="Pfam" id="PF10335"/>
    </source>
</evidence>
<sequence>MLNEIDSYHSLKKWKDIHILAEIHDTTALNQFHDEVMKAAWKIVITQFEKSFGSPPCSFSWFITGSGGRKEQGLYSDQDHGIVFYDDTKEAKNYFQKLGDEISKGLEQLGYPFCDGKIMSSNPMWCKSVEGWKEQLAQWMLDKSWESIRYLQIFYDSRTLIGNQMLPIELKKMIFHYHEHDNQLLQRFLDNIQFFKHAVGPLGQLFVQSSGKYEGCIDLKRTAFLPYVNAIRLLAIKEGIVETSTISRIDELSKKEEYRLLLAEVKENFKKLLSYRLSLFSSAESYEDVHYLSVKNLTKYEKREIKTILKGGKKVHQLAQAIIEKGVYHDF</sequence>
<evidence type="ECO:0000259" key="1">
    <source>
        <dbReference type="Pfam" id="PF03445"/>
    </source>
</evidence>
<dbReference type="InterPro" id="IPR018821">
    <property type="entry name" value="DUF294_put_nucleoTrafse_sb-bd"/>
</dbReference>
<comment type="caution">
    <text evidence="3">The sequence shown here is derived from an EMBL/GenBank/DDBJ whole genome shotgun (WGS) entry which is preliminary data.</text>
</comment>
<evidence type="ECO:0000313" key="4">
    <source>
        <dbReference type="Proteomes" id="UP001232245"/>
    </source>
</evidence>